<evidence type="ECO:0000313" key="2">
    <source>
        <dbReference type="Proteomes" id="UP000805649"/>
    </source>
</evidence>
<keyword evidence="2" id="KW-1185">Reference proteome</keyword>
<evidence type="ECO:0000313" key="1">
    <source>
        <dbReference type="EMBL" id="KAL0943462.1"/>
    </source>
</evidence>
<name>A0ACC3ZHQ6_COLTU</name>
<protein>
    <submittedName>
        <fullName evidence="1">Heterokaryon incompatibility protein</fullName>
    </submittedName>
</protein>
<gene>
    <name evidence="1" type="ORF">CTRU02_201349</name>
</gene>
<proteinExistence type="predicted"/>
<reference evidence="1 2" key="1">
    <citation type="journal article" date="2020" name="Phytopathology">
        <title>Genome Sequence Resources of Colletotrichum truncatum, C. plurivorum, C. musicola, and C. sojae: Four Species Pathogenic to Soybean (Glycine max).</title>
        <authorList>
            <person name="Rogerio F."/>
            <person name="Boufleur T.R."/>
            <person name="Ciampi-Guillardi M."/>
            <person name="Sukno S.A."/>
            <person name="Thon M.R."/>
            <person name="Massola Junior N.S."/>
            <person name="Baroncelli R."/>
        </authorList>
    </citation>
    <scope>NUCLEOTIDE SEQUENCE [LARGE SCALE GENOMIC DNA]</scope>
    <source>
        <strain evidence="1 2">CMES1059</strain>
    </source>
</reference>
<accession>A0ACC3ZHQ6</accession>
<dbReference type="EMBL" id="VUJX02000001">
    <property type="protein sequence ID" value="KAL0943462.1"/>
    <property type="molecule type" value="Genomic_DNA"/>
</dbReference>
<sequence length="687" mass="79202">MDYVTDQRGNLCSRCSSIPLEAYFSSDIQTDKLELGNFQNIMSRQLECQFCCLVIEAFHGHLYPNWEPGVYPNQMCYLRAVEKNTQWKQPEVEVYCNVTTENMPNNIFGSHQIRGFIGLAPESNDACKLPVISNRPLNHQNARSWILNCEVNHKECHLNNEAANKDYKHIWLVDVQEMCLVERAWNCRYVALSYVWGQHTAFRTEMSTVSELKCPNSLQGLLHKIPQVVKDAIRFVGSIQERYLWVDSLCIVQDDEEFKKKYIPRMHRVYQSAIVTLVDLAGEGASAGLAGVSTECKISNIPITVGSRILEEIFSRKCIYFTDYQAYWACQSSCTPESGHNDTYGKPKLWSYSSWGRIGDEVETQFLLYQQLVKGYSNRELTFHADSLNAFEGIITELKDSFGWTFLSALPEDLFGFALHWVHPYGSLLRPRPSSDQSSTDPLCRSPTWCWTAWRGFVYWDPWHLSSFVGKQINLKFEIESFWFADSPEPRRIMNTNGVRSGSGALEVPAPELRCDDSERRTLNKRTPNNAILFNAKVVHAKVFAISPPNCDKSYSRYFRCHQGRAGWIYDKAGHHCGTLRGIDFWISQYDKENWEIVLLSRSFQDEVTQADIDAYPHLPLEYPSRTEYYEDIFDTSFFNYKTGWALNIMLVDRKGAWVERLAIGQIHVDAWESASVDTSMKMVVLW</sequence>
<comment type="caution">
    <text evidence="1">The sequence shown here is derived from an EMBL/GenBank/DDBJ whole genome shotgun (WGS) entry which is preliminary data.</text>
</comment>
<dbReference type="Proteomes" id="UP000805649">
    <property type="component" value="Unassembled WGS sequence"/>
</dbReference>
<organism evidence="1 2">
    <name type="scientific">Colletotrichum truncatum</name>
    <name type="common">Anthracnose fungus</name>
    <name type="synonym">Colletotrichum capsici</name>
    <dbReference type="NCBI Taxonomy" id="5467"/>
    <lineage>
        <taxon>Eukaryota</taxon>
        <taxon>Fungi</taxon>
        <taxon>Dikarya</taxon>
        <taxon>Ascomycota</taxon>
        <taxon>Pezizomycotina</taxon>
        <taxon>Sordariomycetes</taxon>
        <taxon>Hypocreomycetidae</taxon>
        <taxon>Glomerellales</taxon>
        <taxon>Glomerellaceae</taxon>
        <taxon>Colletotrichum</taxon>
        <taxon>Colletotrichum truncatum species complex</taxon>
    </lineage>
</organism>